<feature type="transmembrane region" description="Helical" evidence="7">
    <location>
        <begin position="702"/>
        <end position="732"/>
    </location>
</feature>
<evidence type="ECO:0000256" key="4">
    <source>
        <dbReference type="ARBA" id="ARBA00022692"/>
    </source>
</evidence>
<gene>
    <name evidence="10" type="ORF">C4532_07890</name>
</gene>
<dbReference type="PANTHER" id="PTHR30489">
    <property type="entry name" value="LIPOPROTEIN-RELEASING SYSTEM TRANSMEMBRANE PROTEIN LOLE"/>
    <property type="match status" value="1"/>
</dbReference>
<feature type="transmembrane region" description="Helical" evidence="7">
    <location>
        <begin position="434"/>
        <end position="454"/>
    </location>
</feature>
<evidence type="ECO:0000259" key="9">
    <source>
        <dbReference type="Pfam" id="PF12704"/>
    </source>
</evidence>
<comment type="similarity">
    <text evidence="2">Belongs to the ABC-4 integral membrane protein family. LolC/E subfamily.</text>
</comment>
<feature type="domain" description="ABC3 transporter permease C-terminal" evidence="8">
    <location>
        <begin position="661"/>
        <end position="770"/>
    </location>
</feature>
<keyword evidence="6 7" id="KW-0472">Membrane</keyword>
<feature type="transmembrane region" description="Helical" evidence="7">
    <location>
        <begin position="269"/>
        <end position="290"/>
    </location>
</feature>
<dbReference type="AlphaFoldDB" id="A0A419F059"/>
<feature type="transmembrane region" description="Helical" evidence="7">
    <location>
        <begin position="20"/>
        <end position="40"/>
    </location>
</feature>
<accession>A0A419F059</accession>
<feature type="transmembrane region" description="Helical" evidence="7">
    <location>
        <begin position="655"/>
        <end position="675"/>
    </location>
</feature>
<dbReference type="EMBL" id="QZKI01000061">
    <property type="protein sequence ID" value="RJP71227.1"/>
    <property type="molecule type" value="Genomic_DNA"/>
</dbReference>
<evidence type="ECO:0000256" key="3">
    <source>
        <dbReference type="ARBA" id="ARBA00022475"/>
    </source>
</evidence>
<dbReference type="GO" id="GO:0098797">
    <property type="term" value="C:plasma membrane protein complex"/>
    <property type="evidence" value="ECO:0007669"/>
    <property type="project" value="TreeGrafter"/>
</dbReference>
<evidence type="ECO:0000259" key="8">
    <source>
        <dbReference type="Pfam" id="PF02687"/>
    </source>
</evidence>
<evidence type="ECO:0000313" key="11">
    <source>
        <dbReference type="Proteomes" id="UP000285961"/>
    </source>
</evidence>
<comment type="subcellular location">
    <subcellularLocation>
        <location evidence="1">Cell membrane</location>
        <topology evidence="1">Multi-pass membrane protein</topology>
    </subcellularLocation>
</comment>
<keyword evidence="4 7" id="KW-0812">Transmembrane</keyword>
<evidence type="ECO:0000313" key="10">
    <source>
        <dbReference type="EMBL" id="RJP71227.1"/>
    </source>
</evidence>
<dbReference type="Proteomes" id="UP000285961">
    <property type="component" value="Unassembled WGS sequence"/>
</dbReference>
<proteinExistence type="inferred from homology"/>
<dbReference type="Pfam" id="PF12704">
    <property type="entry name" value="MacB_PCD"/>
    <property type="match status" value="2"/>
</dbReference>
<organism evidence="10 11">
    <name type="scientific">Candidatus Abyssobacteria bacterium SURF_17</name>
    <dbReference type="NCBI Taxonomy" id="2093361"/>
    <lineage>
        <taxon>Bacteria</taxon>
        <taxon>Pseudomonadati</taxon>
        <taxon>Candidatus Hydrogenedentota</taxon>
        <taxon>Candidatus Abyssobacteria</taxon>
    </lineage>
</organism>
<dbReference type="InterPro" id="IPR051447">
    <property type="entry name" value="Lipoprotein-release_system"/>
</dbReference>
<evidence type="ECO:0000256" key="7">
    <source>
        <dbReference type="SAM" id="Phobius"/>
    </source>
</evidence>
<feature type="domain" description="MacB-like periplasmic core" evidence="9">
    <location>
        <begin position="433"/>
        <end position="622"/>
    </location>
</feature>
<name>A0A419F059_9BACT</name>
<dbReference type="PANTHER" id="PTHR30489:SF0">
    <property type="entry name" value="LIPOPROTEIN-RELEASING SYSTEM TRANSMEMBRANE PROTEIN LOLE"/>
    <property type="match status" value="1"/>
</dbReference>
<reference evidence="10 11" key="1">
    <citation type="journal article" date="2017" name="ISME J.">
        <title>Energy and carbon metabolisms in a deep terrestrial subsurface fluid microbial community.</title>
        <authorList>
            <person name="Momper L."/>
            <person name="Jungbluth S.P."/>
            <person name="Lee M.D."/>
            <person name="Amend J.P."/>
        </authorList>
    </citation>
    <scope>NUCLEOTIDE SEQUENCE [LARGE SCALE GENOMIC DNA]</scope>
    <source>
        <strain evidence="10">SURF_17</strain>
    </source>
</reference>
<keyword evidence="3" id="KW-1003">Cell membrane</keyword>
<dbReference type="InterPro" id="IPR025857">
    <property type="entry name" value="MacB_PCD"/>
</dbReference>
<keyword evidence="5 7" id="KW-1133">Transmembrane helix</keyword>
<feature type="transmembrane region" description="Helical" evidence="7">
    <location>
        <begin position="357"/>
        <end position="381"/>
    </location>
</feature>
<dbReference type="InterPro" id="IPR003838">
    <property type="entry name" value="ABC3_permease_C"/>
</dbReference>
<feature type="transmembrane region" description="Helical" evidence="7">
    <location>
        <begin position="752"/>
        <end position="774"/>
    </location>
</feature>
<sequence length="787" mass="86454">MKALNRKLLRNLWEMKAQSLAIAIVIVSGVATFFLSISTMESLKRTQAKFYTDYRFADVFSSLKRAPNALAERIAEIPGVERVDTRVLAEVKLDMPDYADPVTGRLVSVPETEQAELNQLYIAEGRNVQPDRDDEVVVGEAFAEAHQIRPGYSFGAVINGRLKQLRVVGIALSPEYIFQMQAGSIFPDFEHYAVMWMGRTPLGTAYDMDGAFNHVALSVNSEETVEDVIDRLDVLLEPYGGTGAYGRADQVSHRYLSEEFKQLANMATVFPTIFLGVAAFLLNIVVTRLIDTQREQIAVLKAFGYSNRDIGIHYAGLVLAITLVGVAGGIAVGAWLGRGMSNMYMEYYRFPFMDYRLGVATVLEGALIAVASAMAGTLFAVRRAASLSPAVAMRPAPPAVYRESVVERFGLGRFLSPPTRMIARNIERKPVKSLLTVIGIAFACAVLVSGLFFGDAVDYIVEVQFGLAQRDDLTVSFVEPTSDSALYSLRGLQGVERVEPFRSVPATLRFGHRTYRTSIQGVRGGGDLYRLLDNRFQQVELPPRGVVLTDYLAGILRISPGDMLTVEVLEGERPVREVPVAGLVTEFIGASAYMEISALNRLMREGNAVSGAYMATDSNYDPQLYRELHDMPRVAGTTVRKLAIDSFYETMSRQILIFTSIMTALAMSIAFGVVYNSARISLSERSRDLGSLRVLGFTRAEVSYILLGELAILTLVATPVGFALGRGIAGYMTAGMETDLFRIPVVINMDTYAFSAAVVFVAAVASGIVVKLRLDRLDLVEILKTKE</sequence>
<dbReference type="Pfam" id="PF02687">
    <property type="entry name" value="FtsX"/>
    <property type="match status" value="2"/>
</dbReference>
<evidence type="ECO:0000256" key="1">
    <source>
        <dbReference type="ARBA" id="ARBA00004651"/>
    </source>
</evidence>
<protein>
    <submittedName>
        <fullName evidence="10">ABC transporter permease</fullName>
    </submittedName>
</protein>
<evidence type="ECO:0000256" key="2">
    <source>
        <dbReference type="ARBA" id="ARBA00005236"/>
    </source>
</evidence>
<evidence type="ECO:0000256" key="5">
    <source>
        <dbReference type="ARBA" id="ARBA00022989"/>
    </source>
</evidence>
<comment type="caution">
    <text evidence="10">The sequence shown here is derived from an EMBL/GenBank/DDBJ whole genome shotgun (WGS) entry which is preliminary data.</text>
</comment>
<dbReference type="GO" id="GO:0044874">
    <property type="term" value="P:lipoprotein localization to outer membrane"/>
    <property type="evidence" value="ECO:0007669"/>
    <property type="project" value="TreeGrafter"/>
</dbReference>
<evidence type="ECO:0000256" key="6">
    <source>
        <dbReference type="ARBA" id="ARBA00023136"/>
    </source>
</evidence>
<feature type="transmembrane region" description="Helical" evidence="7">
    <location>
        <begin position="311"/>
        <end position="337"/>
    </location>
</feature>
<feature type="domain" description="MacB-like periplasmic core" evidence="9">
    <location>
        <begin position="21"/>
        <end position="233"/>
    </location>
</feature>
<feature type="domain" description="ABC3 transporter permease C-terminal" evidence="8">
    <location>
        <begin position="269"/>
        <end position="389"/>
    </location>
</feature>